<feature type="compositionally biased region" description="Polar residues" evidence="4">
    <location>
        <begin position="349"/>
        <end position="365"/>
    </location>
</feature>
<feature type="region of interest" description="Disordered" evidence="4">
    <location>
        <begin position="342"/>
        <end position="372"/>
    </location>
</feature>
<dbReference type="Pfam" id="PF17780">
    <property type="entry name" value="OCRE"/>
    <property type="match status" value="1"/>
</dbReference>
<evidence type="ECO:0000259" key="5">
    <source>
        <dbReference type="PROSITE" id="PS50174"/>
    </source>
</evidence>
<dbReference type="PANTHER" id="PTHR13948:SF38">
    <property type="entry name" value="D111_G-PATCH DOMAIN-CONTAINING PROTEIN"/>
    <property type="match status" value="1"/>
</dbReference>
<keyword evidence="2" id="KW-0694">RNA-binding</keyword>
<evidence type="ECO:0000313" key="7">
    <source>
        <dbReference type="Proteomes" id="UP001159364"/>
    </source>
</evidence>
<accession>A0AAV8SMZ8</accession>
<dbReference type="GO" id="GO:0005634">
    <property type="term" value="C:nucleus"/>
    <property type="evidence" value="ECO:0007669"/>
    <property type="project" value="UniProtKB-SubCell"/>
</dbReference>
<dbReference type="SMART" id="SM00443">
    <property type="entry name" value="G_patch"/>
    <property type="match status" value="1"/>
</dbReference>
<gene>
    <name evidence="6" type="ORF">K2173_022866</name>
</gene>
<evidence type="ECO:0000256" key="1">
    <source>
        <dbReference type="ARBA" id="ARBA00004123"/>
    </source>
</evidence>
<organism evidence="6 7">
    <name type="scientific">Erythroxylum novogranatense</name>
    <dbReference type="NCBI Taxonomy" id="1862640"/>
    <lineage>
        <taxon>Eukaryota</taxon>
        <taxon>Viridiplantae</taxon>
        <taxon>Streptophyta</taxon>
        <taxon>Embryophyta</taxon>
        <taxon>Tracheophyta</taxon>
        <taxon>Spermatophyta</taxon>
        <taxon>Magnoliopsida</taxon>
        <taxon>eudicotyledons</taxon>
        <taxon>Gunneridae</taxon>
        <taxon>Pentapetalae</taxon>
        <taxon>rosids</taxon>
        <taxon>fabids</taxon>
        <taxon>Malpighiales</taxon>
        <taxon>Erythroxylaceae</taxon>
        <taxon>Erythroxylum</taxon>
    </lineage>
</organism>
<protein>
    <recommendedName>
        <fullName evidence="5">G-patch domain-containing protein</fullName>
    </recommendedName>
</protein>
<sequence>MARGTEEEHFSEIKGDGCHFVWDESTQLYFHSSSGFYHDPIAGWYYSSRDGCYYKFENGGYVLLESDRVHVYEDIPDNTVQDEHLNHLDCSSKENFSPLQADESDAEATARNVECSSGNQPVENLPPPSDWLEETLINIFLSRSKQAASVPDGSTAPLEVDGANSYELGADDAANDDYTVLERHESGRMREGHAVLTDTGGCFEDEELSKEEENWRAQYGQVIQSAETSLQNFPAVDLWDWEMVSENIKGGKDKMSKLVGRLVKQSARLHPSVASGGGLLRTAPICEVHLDLVRVKTGQVYKLHNPSARYLASLSTYDSSNPTKDWGFPIMSIGMQGVPHVKPNGASEPRSTVQDPRLSNQLSTSKEMRGHDYRDRAAERRKLHGGFGVGPGQKSASSTSPVYTSREEAAAEALDMSFGSGSYARKILENMGWKEGEALGNSKKGLIEPIHAIGNIGNAGLGWPKGTKKQLH</sequence>
<dbReference type="Proteomes" id="UP001159364">
    <property type="component" value="Linkage Group LG10"/>
</dbReference>
<evidence type="ECO:0000256" key="3">
    <source>
        <dbReference type="ARBA" id="ARBA00023242"/>
    </source>
</evidence>
<dbReference type="CDD" id="cd16074">
    <property type="entry name" value="OCRE"/>
    <property type="match status" value="1"/>
</dbReference>
<evidence type="ECO:0000313" key="6">
    <source>
        <dbReference type="EMBL" id="KAJ8753625.1"/>
    </source>
</evidence>
<keyword evidence="7" id="KW-1185">Reference proteome</keyword>
<dbReference type="InterPro" id="IPR000467">
    <property type="entry name" value="G_patch_dom"/>
</dbReference>
<evidence type="ECO:0000256" key="2">
    <source>
        <dbReference type="ARBA" id="ARBA00022884"/>
    </source>
</evidence>
<comment type="caution">
    <text evidence="6">The sequence shown here is derived from an EMBL/GenBank/DDBJ whole genome shotgun (WGS) entry which is preliminary data.</text>
</comment>
<keyword evidence="3" id="KW-0539">Nucleus</keyword>
<dbReference type="GO" id="GO:0000398">
    <property type="term" value="P:mRNA splicing, via spliceosome"/>
    <property type="evidence" value="ECO:0007669"/>
    <property type="project" value="TreeGrafter"/>
</dbReference>
<dbReference type="InterPro" id="IPR041591">
    <property type="entry name" value="OCRE"/>
</dbReference>
<dbReference type="AlphaFoldDB" id="A0AAV8SMZ8"/>
<dbReference type="GO" id="GO:0003723">
    <property type="term" value="F:RNA binding"/>
    <property type="evidence" value="ECO:0007669"/>
    <property type="project" value="UniProtKB-KW"/>
</dbReference>
<dbReference type="PROSITE" id="PS50174">
    <property type="entry name" value="G_PATCH"/>
    <property type="match status" value="1"/>
</dbReference>
<reference evidence="6 7" key="1">
    <citation type="submission" date="2021-09" db="EMBL/GenBank/DDBJ databases">
        <title>Genomic insights and catalytic innovation underlie evolution of tropane alkaloids biosynthesis.</title>
        <authorList>
            <person name="Wang Y.-J."/>
            <person name="Tian T."/>
            <person name="Huang J.-P."/>
            <person name="Huang S.-X."/>
        </authorList>
    </citation>
    <scope>NUCLEOTIDE SEQUENCE [LARGE SCALE GENOMIC DNA]</scope>
    <source>
        <strain evidence="6">KIB-2018</strain>
        <tissue evidence="6">Leaf</tissue>
    </source>
</reference>
<dbReference type="Pfam" id="PF01585">
    <property type="entry name" value="G-patch"/>
    <property type="match status" value="1"/>
</dbReference>
<evidence type="ECO:0000256" key="4">
    <source>
        <dbReference type="SAM" id="MobiDB-lite"/>
    </source>
</evidence>
<name>A0AAV8SMZ8_9ROSI</name>
<dbReference type="EMBL" id="JAIWQS010000010">
    <property type="protein sequence ID" value="KAJ8753625.1"/>
    <property type="molecule type" value="Genomic_DNA"/>
</dbReference>
<proteinExistence type="predicted"/>
<feature type="domain" description="G-patch" evidence="5">
    <location>
        <begin position="420"/>
        <end position="466"/>
    </location>
</feature>
<comment type="subcellular location">
    <subcellularLocation>
        <location evidence="1">Nucleus</location>
    </subcellularLocation>
</comment>
<dbReference type="PANTHER" id="PTHR13948">
    <property type="entry name" value="RNA-BINDING PROTEIN"/>
    <property type="match status" value="1"/>
</dbReference>